<dbReference type="EMBL" id="BJVQ01000114">
    <property type="protein sequence ID" value="GEL48821.1"/>
    <property type="molecule type" value="Genomic_DNA"/>
</dbReference>
<dbReference type="Gene3D" id="3.40.50.620">
    <property type="entry name" value="HUPs"/>
    <property type="match status" value="1"/>
</dbReference>
<dbReference type="InterPro" id="IPR014729">
    <property type="entry name" value="Rossmann-like_a/b/a_fold"/>
</dbReference>
<evidence type="ECO:0000313" key="2">
    <source>
        <dbReference type="EMBL" id="GEL48821.1"/>
    </source>
</evidence>
<keyword evidence="4" id="KW-1185">Reference proteome</keyword>
<dbReference type="InterPro" id="IPR006016">
    <property type="entry name" value="UspA"/>
</dbReference>
<comment type="caution">
    <text evidence="2">The sequence shown here is derived from an EMBL/GenBank/DDBJ whole genome shotgun (WGS) entry which is preliminary data.</text>
</comment>
<organism evidence="2 4">
    <name type="scientific">Cellulomonas hominis</name>
    <dbReference type="NCBI Taxonomy" id="156981"/>
    <lineage>
        <taxon>Bacteria</taxon>
        <taxon>Bacillati</taxon>
        <taxon>Actinomycetota</taxon>
        <taxon>Actinomycetes</taxon>
        <taxon>Micrococcales</taxon>
        <taxon>Cellulomonadaceae</taxon>
        <taxon>Cellulomonas</taxon>
    </lineage>
</organism>
<dbReference type="Proteomes" id="UP000564629">
    <property type="component" value="Unassembled WGS sequence"/>
</dbReference>
<dbReference type="RefSeq" id="WP_246803221.1">
    <property type="nucleotide sequence ID" value="NZ_BJVQ01000114.1"/>
</dbReference>
<dbReference type="Proteomes" id="UP000321723">
    <property type="component" value="Unassembled WGS sequence"/>
</dbReference>
<dbReference type="SUPFAM" id="SSF52402">
    <property type="entry name" value="Adenine nucleotide alpha hydrolases-like"/>
    <property type="match status" value="1"/>
</dbReference>
<evidence type="ECO:0000313" key="3">
    <source>
        <dbReference type="EMBL" id="MBB5475110.1"/>
    </source>
</evidence>
<protein>
    <submittedName>
        <fullName evidence="3">Nucleotide-binding universal stress UspA family protein</fullName>
    </submittedName>
</protein>
<sequence length="181" mass="19626">MRHVPQPAVDRMVDFSARPLVVGVVPDLPQLVALTALSLARAAQAPALHFAYADPTRYVVTERPDGSVVHAALDPDDAGDTWQQTQTDIERQVAATLRGAEVPWQVHYLAGRPDRALTHLARAVDAAAIVVGTRAPGAAARMHELLEGSVAVHLAHHQHRPVLTVPLSVVDWKDLKAPWKQ</sequence>
<accession>A0A511FHU2</accession>
<evidence type="ECO:0000313" key="4">
    <source>
        <dbReference type="Proteomes" id="UP000321723"/>
    </source>
</evidence>
<evidence type="ECO:0000313" key="5">
    <source>
        <dbReference type="Proteomes" id="UP000564629"/>
    </source>
</evidence>
<feature type="domain" description="UspA" evidence="1">
    <location>
        <begin position="21"/>
        <end position="166"/>
    </location>
</feature>
<dbReference type="EMBL" id="JACHDN010000001">
    <property type="protein sequence ID" value="MBB5475110.1"/>
    <property type="molecule type" value="Genomic_DNA"/>
</dbReference>
<reference evidence="2 4" key="1">
    <citation type="submission" date="2019-07" db="EMBL/GenBank/DDBJ databases">
        <title>Whole genome shotgun sequence of Cellulomonas hominis NBRC 16055.</title>
        <authorList>
            <person name="Hosoyama A."/>
            <person name="Uohara A."/>
            <person name="Ohji S."/>
            <person name="Ichikawa N."/>
        </authorList>
    </citation>
    <scope>NUCLEOTIDE SEQUENCE [LARGE SCALE GENOMIC DNA]</scope>
    <source>
        <strain evidence="2 4">NBRC 16055</strain>
    </source>
</reference>
<name>A0A511FHU2_9CELL</name>
<evidence type="ECO:0000259" key="1">
    <source>
        <dbReference type="Pfam" id="PF00582"/>
    </source>
</evidence>
<reference evidence="3 5" key="2">
    <citation type="submission" date="2020-08" db="EMBL/GenBank/DDBJ databases">
        <title>Sequencing the genomes of 1000 actinobacteria strains.</title>
        <authorList>
            <person name="Klenk H.-P."/>
        </authorList>
    </citation>
    <scope>NUCLEOTIDE SEQUENCE [LARGE SCALE GENOMIC DNA]</scope>
    <source>
        <strain evidence="3 5">DSM 9581</strain>
    </source>
</reference>
<dbReference type="AlphaFoldDB" id="A0A511FHU2"/>
<proteinExistence type="predicted"/>
<gene>
    <name evidence="2" type="ORF">CHO01_39370</name>
    <name evidence="3" type="ORF">HNR08_003846</name>
</gene>
<dbReference type="Pfam" id="PF00582">
    <property type="entry name" value="Usp"/>
    <property type="match status" value="1"/>
</dbReference>